<evidence type="ECO:0000259" key="1">
    <source>
        <dbReference type="PROSITE" id="PS51459"/>
    </source>
</evidence>
<dbReference type="EMBL" id="SUME01000001">
    <property type="protein sequence ID" value="TJZ62988.1"/>
    <property type="molecule type" value="Genomic_DNA"/>
</dbReference>
<dbReference type="PROSITE" id="PS51459">
    <property type="entry name" value="FIDO"/>
    <property type="match status" value="1"/>
</dbReference>
<dbReference type="GO" id="GO:0016301">
    <property type="term" value="F:kinase activity"/>
    <property type="evidence" value="ECO:0007669"/>
    <property type="project" value="InterPro"/>
</dbReference>
<dbReference type="Gene3D" id="1.20.120.1870">
    <property type="entry name" value="Fic/DOC protein, Fido domain"/>
    <property type="match status" value="1"/>
</dbReference>
<sequence>MNEIVIYQKDDNNVQIEVQFEQDTVWLTQKQMAELFGRNRVAVTQHIQNIFKEGELEENVVCKDFLHTTQHGAIKGKAQERSVKYYNLDVIISVGYRVKSKQGTAFRKWATQRLKEHLIQGYTINQKRLDELQQTVKFITEKAKDVANVDEAKGIMNIISQYTQSFVLLNQFDSNSIESQKLNENITYEISYEEAKIAVIELKKQLIDQKEATELFGNEKDNSFEGTLQSVIQTFDGQYLYGSIEEQAAHLLYFIIKNHPFTDGNKRIGAFMFVWFLEKNSHRFKKDGEIKINDNALVTLALLIAQSDPREKELMVKLITQLINSR</sequence>
<dbReference type="PANTHER" id="PTHR35810:SF1">
    <property type="entry name" value="CYTOPLASMIC PROTEIN"/>
    <property type="match status" value="1"/>
</dbReference>
<dbReference type="Proteomes" id="UP000306808">
    <property type="component" value="Unassembled WGS sequence"/>
</dbReference>
<feature type="domain" description="Fido" evidence="1">
    <location>
        <begin position="186"/>
        <end position="321"/>
    </location>
</feature>
<dbReference type="NCBIfam" id="TIGR01550">
    <property type="entry name" value="DOC_P1"/>
    <property type="match status" value="1"/>
</dbReference>
<accession>A0A4V5MN14</accession>
<evidence type="ECO:0000313" key="3">
    <source>
        <dbReference type="Proteomes" id="UP000306808"/>
    </source>
</evidence>
<dbReference type="Pfam" id="PF13310">
    <property type="entry name" value="Virulence_RhuM"/>
    <property type="match status" value="1"/>
</dbReference>
<dbReference type="OrthoDB" id="9802752at2"/>
<dbReference type="InterPro" id="IPR003812">
    <property type="entry name" value="Fido"/>
</dbReference>
<dbReference type="AlphaFoldDB" id="A0A4V5MN14"/>
<dbReference type="PANTHER" id="PTHR35810">
    <property type="entry name" value="CYTOPLASMIC PROTEIN-RELATED"/>
    <property type="match status" value="1"/>
</dbReference>
<proteinExistence type="predicted"/>
<dbReference type="InterPro" id="IPR053737">
    <property type="entry name" value="Type_II_TA_Toxin"/>
</dbReference>
<reference evidence="2 3" key="1">
    <citation type="submission" date="2019-04" db="EMBL/GenBank/DDBJ databases">
        <title>Sphingobacterium olei sp. nov., isolated from oil-contaminated soil.</title>
        <authorList>
            <person name="Liu B."/>
        </authorList>
    </citation>
    <scope>NUCLEOTIDE SEQUENCE [LARGE SCALE GENOMIC DNA]</scope>
    <source>
        <strain evidence="2 3">HAL-9</strain>
    </source>
</reference>
<gene>
    <name evidence="2" type="ORF">FAZ15_01440</name>
</gene>
<organism evidence="2 3">
    <name type="scientific">Sphingobacterium olei</name>
    <dbReference type="NCBI Taxonomy" id="2571155"/>
    <lineage>
        <taxon>Bacteria</taxon>
        <taxon>Pseudomonadati</taxon>
        <taxon>Bacteroidota</taxon>
        <taxon>Sphingobacteriia</taxon>
        <taxon>Sphingobacteriales</taxon>
        <taxon>Sphingobacteriaceae</taxon>
        <taxon>Sphingobacterium</taxon>
    </lineage>
</organism>
<keyword evidence="3" id="KW-1185">Reference proteome</keyword>
<dbReference type="Pfam" id="PF02661">
    <property type="entry name" value="Fic"/>
    <property type="match status" value="1"/>
</dbReference>
<dbReference type="RefSeq" id="WP_136899401.1">
    <property type="nucleotide sequence ID" value="NZ_SUME01000001.1"/>
</dbReference>
<dbReference type="InterPro" id="IPR006440">
    <property type="entry name" value="Doc"/>
</dbReference>
<evidence type="ECO:0000313" key="2">
    <source>
        <dbReference type="EMBL" id="TJZ62988.1"/>
    </source>
</evidence>
<protein>
    <submittedName>
        <fullName evidence="2">Fic/DOC family protein</fullName>
    </submittedName>
</protein>
<dbReference type="InterPro" id="IPR011204">
    <property type="entry name" value="Virulence_RhuM-like"/>
</dbReference>
<name>A0A4V5MN14_9SPHI</name>
<dbReference type="InterPro" id="IPR036597">
    <property type="entry name" value="Fido-like_dom_sf"/>
</dbReference>
<dbReference type="SUPFAM" id="SSF140931">
    <property type="entry name" value="Fic-like"/>
    <property type="match status" value="1"/>
</dbReference>
<comment type="caution">
    <text evidence="2">The sequence shown here is derived from an EMBL/GenBank/DDBJ whole genome shotgun (WGS) entry which is preliminary data.</text>
</comment>